<evidence type="ECO:0000256" key="2">
    <source>
        <dbReference type="ARBA" id="ARBA00023125"/>
    </source>
</evidence>
<dbReference type="Pfam" id="PF09339">
    <property type="entry name" value="HTH_IclR"/>
    <property type="match status" value="1"/>
</dbReference>
<feature type="domain" description="IclR-ED" evidence="6">
    <location>
        <begin position="82"/>
        <end position="237"/>
    </location>
</feature>
<keyword evidence="3" id="KW-0804">Transcription</keyword>
<dbReference type="Pfam" id="PF01614">
    <property type="entry name" value="IclR_C"/>
    <property type="match status" value="1"/>
</dbReference>
<evidence type="ECO:0000313" key="7">
    <source>
        <dbReference type="EMBL" id="MEE7493744.1"/>
    </source>
</evidence>
<evidence type="ECO:0000256" key="4">
    <source>
        <dbReference type="SAM" id="MobiDB-lite"/>
    </source>
</evidence>
<keyword evidence="8" id="KW-1185">Reference proteome</keyword>
<evidence type="ECO:0000259" key="5">
    <source>
        <dbReference type="PROSITE" id="PS51077"/>
    </source>
</evidence>
<evidence type="ECO:0000259" key="6">
    <source>
        <dbReference type="PROSITE" id="PS51078"/>
    </source>
</evidence>
<dbReference type="PANTHER" id="PTHR30136:SF39">
    <property type="entry name" value="TRANSCRIPTIONAL REGULATORY PROTEIN"/>
    <property type="match status" value="1"/>
</dbReference>
<proteinExistence type="predicted"/>
<evidence type="ECO:0000256" key="3">
    <source>
        <dbReference type="ARBA" id="ARBA00023163"/>
    </source>
</evidence>
<dbReference type="PROSITE" id="PS51077">
    <property type="entry name" value="HTH_ICLR"/>
    <property type="match status" value="1"/>
</dbReference>
<name>A0ABU7TWP1_9HYPH</name>
<dbReference type="InterPro" id="IPR005471">
    <property type="entry name" value="Tscrpt_reg_IclR_N"/>
</dbReference>
<sequence>MTESGRRSGQSRARPKSEGVATADRVLTVLTAFQPGDDALELAELANRTALVKSTIMRLCVSLERFGLIERIPDGRYRLGMEVARLGSVYLQSFALEEHVTPVLTRLVAASGETASFYIRRGDARLCLLRVDSPSSLRMHVRPGDLRPMDRSSVAQVFEQFDPACRPGRSLVLPIHSRGTTDPHVASSAAPVFGVNGRLFGALSVSGPISRLTEARAAEIAPILLECADHVTQALGDAFQGEPARSE</sequence>
<dbReference type="SUPFAM" id="SSF46785">
    <property type="entry name" value="Winged helix' DNA-binding domain"/>
    <property type="match status" value="1"/>
</dbReference>
<dbReference type="InterPro" id="IPR029016">
    <property type="entry name" value="GAF-like_dom_sf"/>
</dbReference>
<dbReference type="SMART" id="SM00346">
    <property type="entry name" value="HTH_ICLR"/>
    <property type="match status" value="1"/>
</dbReference>
<dbReference type="InterPro" id="IPR014757">
    <property type="entry name" value="Tscrpt_reg_IclR_C"/>
</dbReference>
<keyword evidence="1" id="KW-0805">Transcription regulation</keyword>
<dbReference type="PANTHER" id="PTHR30136">
    <property type="entry name" value="HELIX-TURN-HELIX TRANSCRIPTIONAL REGULATOR, ICLR FAMILY"/>
    <property type="match status" value="1"/>
</dbReference>
<dbReference type="RefSeq" id="WP_331304118.1">
    <property type="nucleotide sequence ID" value="NZ_MLCA01000014.1"/>
</dbReference>
<organism evidence="7 8">
    <name type="scientific">Methylobacterium oryzae</name>
    <dbReference type="NCBI Taxonomy" id="334852"/>
    <lineage>
        <taxon>Bacteria</taxon>
        <taxon>Pseudomonadati</taxon>
        <taxon>Pseudomonadota</taxon>
        <taxon>Alphaproteobacteria</taxon>
        <taxon>Hyphomicrobiales</taxon>
        <taxon>Methylobacteriaceae</taxon>
        <taxon>Methylobacterium</taxon>
    </lineage>
</organism>
<dbReference type="Gene3D" id="3.30.450.40">
    <property type="match status" value="2"/>
</dbReference>
<dbReference type="InterPro" id="IPR036390">
    <property type="entry name" value="WH_DNA-bd_sf"/>
</dbReference>
<reference evidence="7 8" key="1">
    <citation type="journal article" date="2012" name="Genet. Mol. Biol.">
        <title>Analysis of 16S rRNA and mxaF genes revealing insights into Methylobacterium niche-specific plant association.</title>
        <authorList>
            <person name="Dourado M.N."/>
            <person name="Andreote F.D."/>
            <person name="Dini-Andreote F."/>
            <person name="Conti R."/>
            <person name="Araujo J.M."/>
            <person name="Araujo W.L."/>
        </authorList>
    </citation>
    <scope>NUCLEOTIDE SEQUENCE [LARGE SCALE GENOMIC DNA]</scope>
    <source>
        <strain evidence="7 8">TC3-10</strain>
    </source>
</reference>
<comment type="caution">
    <text evidence="7">The sequence shown here is derived from an EMBL/GenBank/DDBJ whole genome shotgun (WGS) entry which is preliminary data.</text>
</comment>
<dbReference type="InterPro" id="IPR036388">
    <property type="entry name" value="WH-like_DNA-bd_sf"/>
</dbReference>
<evidence type="ECO:0000313" key="8">
    <source>
        <dbReference type="Proteomes" id="UP001355206"/>
    </source>
</evidence>
<dbReference type="Proteomes" id="UP001355206">
    <property type="component" value="Unassembled WGS sequence"/>
</dbReference>
<dbReference type="Gene3D" id="1.10.10.10">
    <property type="entry name" value="Winged helix-like DNA-binding domain superfamily/Winged helix DNA-binding domain"/>
    <property type="match status" value="1"/>
</dbReference>
<dbReference type="PROSITE" id="PS51078">
    <property type="entry name" value="ICLR_ED"/>
    <property type="match status" value="1"/>
</dbReference>
<evidence type="ECO:0000256" key="1">
    <source>
        <dbReference type="ARBA" id="ARBA00023015"/>
    </source>
</evidence>
<accession>A0ABU7TWP1</accession>
<dbReference type="EMBL" id="MLCA01000014">
    <property type="protein sequence ID" value="MEE7493744.1"/>
    <property type="molecule type" value="Genomic_DNA"/>
</dbReference>
<keyword evidence="2" id="KW-0238">DNA-binding</keyword>
<dbReference type="InterPro" id="IPR050707">
    <property type="entry name" value="HTH_MetabolicPath_Reg"/>
</dbReference>
<feature type="domain" description="HTH iclR-type" evidence="5">
    <location>
        <begin position="20"/>
        <end position="81"/>
    </location>
</feature>
<gene>
    <name evidence="7" type="ORF">MOTC310_26270</name>
</gene>
<dbReference type="SUPFAM" id="SSF55781">
    <property type="entry name" value="GAF domain-like"/>
    <property type="match status" value="1"/>
</dbReference>
<feature type="region of interest" description="Disordered" evidence="4">
    <location>
        <begin position="1"/>
        <end position="20"/>
    </location>
</feature>
<protein>
    <submittedName>
        <fullName evidence="7">Transcriptional regulator</fullName>
    </submittedName>
</protein>